<organism evidence="2 3">
    <name type="scientific">Bacillus mesophilus</name>
    <dbReference type="NCBI Taxonomy" id="1808955"/>
    <lineage>
        <taxon>Bacteria</taxon>
        <taxon>Bacillati</taxon>
        <taxon>Bacillota</taxon>
        <taxon>Bacilli</taxon>
        <taxon>Bacillales</taxon>
        <taxon>Bacillaceae</taxon>
        <taxon>Bacillus</taxon>
    </lineage>
</organism>
<feature type="transmembrane region" description="Helical" evidence="1">
    <location>
        <begin position="63"/>
        <end position="85"/>
    </location>
</feature>
<dbReference type="Proteomes" id="UP000481043">
    <property type="component" value="Unassembled WGS sequence"/>
</dbReference>
<dbReference type="AlphaFoldDB" id="A0A6M0Q948"/>
<evidence type="ECO:0000256" key="1">
    <source>
        <dbReference type="SAM" id="Phobius"/>
    </source>
</evidence>
<dbReference type="EMBL" id="JAAIWM010000005">
    <property type="protein sequence ID" value="NEY72874.1"/>
    <property type="molecule type" value="Genomic_DNA"/>
</dbReference>
<protein>
    <submittedName>
        <fullName evidence="2">Uncharacterized protein</fullName>
    </submittedName>
</protein>
<keyword evidence="1" id="KW-0812">Transmembrane</keyword>
<gene>
    <name evidence="2" type="ORF">G4D63_14140</name>
</gene>
<accession>A0A6M0Q948</accession>
<comment type="caution">
    <text evidence="2">The sequence shown here is derived from an EMBL/GenBank/DDBJ whole genome shotgun (WGS) entry which is preliminary data.</text>
</comment>
<keyword evidence="1" id="KW-0472">Membrane</keyword>
<proteinExistence type="predicted"/>
<evidence type="ECO:0000313" key="2">
    <source>
        <dbReference type="EMBL" id="NEY72874.1"/>
    </source>
</evidence>
<evidence type="ECO:0000313" key="3">
    <source>
        <dbReference type="Proteomes" id="UP000481043"/>
    </source>
</evidence>
<name>A0A6M0Q948_9BACI</name>
<reference evidence="2 3" key="1">
    <citation type="submission" date="2020-02" db="EMBL/GenBank/DDBJ databases">
        <title>Bacillus aquiflavi sp. nov., isolated from yellow water of strong flavor Chinese baijiu in Yibin region of China.</title>
        <authorList>
            <person name="Xie J."/>
        </authorList>
    </citation>
    <scope>NUCLEOTIDE SEQUENCE [LARGE SCALE GENOMIC DNA]</scope>
    <source>
        <strain evidence="2 3">SA4</strain>
    </source>
</reference>
<feature type="transmembrane region" description="Helical" evidence="1">
    <location>
        <begin position="26"/>
        <end position="51"/>
    </location>
</feature>
<keyword evidence="1" id="KW-1133">Transmembrane helix</keyword>
<keyword evidence="3" id="KW-1185">Reference proteome</keyword>
<feature type="transmembrane region" description="Helical" evidence="1">
    <location>
        <begin position="97"/>
        <end position="116"/>
    </location>
</feature>
<dbReference type="RefSeq" id="WP_163180352.1">
    <property type="nucleotide sequence ID" value="NZ_JAAIWM010000005.1"/>
</dbReference>
<sequence length="125" mass="14268">MELIKPVKEGIIAIPNIQIGNDIKQFFSFFLIQSILFILVTPIALSVPAYLFIHSAWATGWTAFFLFLLASIVFLTWLFISILFFYSVTEPKTWPRYVGLGWLVILIGTFTTWIIFLDSLSLLAS</sequence>